<dbReference type="AlphaFoldDB" id="A0A8S0RTX6"/>
<reference evidence="1 2" key="1">
    <citation type="submission" date="2019-12" db="EMBL/GenBank/DDBJ databases">
        <authorList>
            <person name="Alioto T."/>
            <person name="Alioto T."/>
            <person name="Gomez Garrido J."/>
        </authorList>
    </citation>
    <scope>NUCLEOTIDE SEQUENCE [LARGE SCALE GENOMIC DNA]</scope>
</reference>
<dbReference type="Gramene" id="OE9A087660T1">
    <property type="protein sequence ID" value="OE9A087660C1"/>
    <property type="gene ID" value="OE9A087660"/>
</dbReference>
<gene>
    <name evidence="1" type="ORF">OLEA9_A087660</name>
</gene>
<comment type="caution">
    <text evidence="1">The sequence shown here is derived from an EMBL/GenBank/DDBJ whole genome shotgun (WGS) entry which is preliminary data.</text>
</comment>
<accession>A0A8S0RTX6</accession>
<sequence length="119" mass="13745">MLLRSVKSPDPISKICILVMLHSLHLQFLEFHKQTYTKIPPPLWNLSRPSSPSLILSQFSPRCLIYFSTPPRNDRNGADFKPDSNESNFIPILNNRILSKVRQLRDLVYAEENEINGLI</sequence>
<dbReference type="Proteomes" id="UP000594638">
    <property type="component" value="Unassembled WGS sequence"/>
</dbReference>
<name>A0A8S0RTX6_OLEEU</name>
<proteinExistence type="predicted"/>
<keyword evidence="2" id="KW-1185">Reference proteome</keyword>
<evidence type="ECO:0000313" key="2">
    <source>
        <dbReference type="Proteomes" id="UP000594638"/>
    </source>
</evidence>
<evidence type="ECO:0000313" key="1">
    <source>
        <dbReference type="EMBL" id="CAA2982794.1"/>
    </source>
</evidence>
<dbReference type="EMBL" id="CACTIH010003706">
    <property type="protein sequence ID" value="CAA2982794.1"/>
    <property type="molecule type" value="Genomic_DNA"/>
</dbReference>
<protein>
    <submittedName>
        <fullName evidence="1">Uncharacterized protein</fullName>
    </submittedName>
</protein>
<organism evidence="1 2">
    <name type="scientific">Olea europaea subsp. europaea</name>
    <dbReference type="NCBI Taxonomy" id="158383"/>
    <lineage>
        <taxon>Eukaryota</taxon>
        <taxon>Viridiplantae</taxon>
        <taxon>Streptophyta</taxon>
        <taxon>Embryophyta</taxon>
        <taxon>Tracheophyta</taxon>
        <taxon>Spermatophyta</taxon>
        <taxon>Magnoliopsida</taxon>
        <taxon>eudicotyledons</taxon>
        <taxon>Gunneridae</taxon>
        <taxon>Pentapetalae</taxon>
        <taxon>asterids</taxon>
        <taxon>lamiids</taxon>
        <taxon>Lamiales</taxon>
        <taxon>Oleaceae</taxon>
        <taxon>Oleeae</taxon>
        <taxon>Olea</taxon>
    </lineage>
</organism>